<keyword evidence="2" id="KW-1185">Reference proteome</keyword>
<evidence type="ECO:0000313" key="2">
    <source>
        <dbReference type="Proteomes" id="UP000219993"/>
    </source>
</evidence>
<organism evidence="1 2">
    <name type="scientific">Halomonas beimenensis</name>
    <dbReference type="NCBI Taxonomy" id="475662"/>
    <lineage>
        <taxon>Bacteria</taxon>
        <taxon>Pseudomonadati</taxon>
        <taxon>Pseudomonadota</taxon>
        <taxon>Gammaproteobacteria</taxon>
        <taxon>Oceanospirillales</taxon>
        <taxon>Halomonadaceae</taxon>
        <taxon>Halomonas</taxon>
    </lineage>
</organism>
<accession>A0A291P7V2</accession>
<dbReference type="Proteomes" id="UP000219993">
    <property type="component" value="Chromosome"/>
</dbReference>
<gene>
    <name evidence="1" type="ORF">BEI_1983</name>
</gene>
<proteinExistence type="predicted"/>
<dbReference type="EMBL" id="CP021435">
    <property type="protein sequence ID" value="ATJ82970.1"/>
    <property type="molecule type" value="Genomic_DNA"/>
</dbReference>
<dbReference type="KEGG" id="hbe:BEI_1983"/>
<dbReference type="RefSeq" id="WP_097789355.1">
    <property type="nucleotide sequence ID" value="NZ_CP021435.1"/>
</dbReference>
<reference evidence="1 2" key="1">
    <citation type="journal article" date="2017" name="Sci. Rep.">
        <title>Revealing the Saline Adaptation Strategies of the Halophilic Bacterium Halomonas beimenensis through High-throughput Omics and Transposon Mutagenesis Approaches.</title>
        <authorList>
            <person name="Chen Y.H."/>
            <person name="Lin S.S."/>
            <person name="Shyu Y.T."/>
        </authorList>
    </citation>
    <scope>NUCLEOTIDE SEQUENCE [LARGE SCALE GENOMIC DNA]</scope>
    <source>
        <strain evidence="1 2">NTU-111</strain>
    </source>
</reference>
<name>A0A291P7V2_9GAMM</name>
<evidence type="ECO:0000313" key="1">
    <source>
        <dbReference type="EMBL" id="ATJ82970.1"/>
    </source>
</evidence>
<dbReference type="OrthoDB" id="6164231at2"/>
<dbReference type="AlphaFoldDB" id="A0A291P7V2"/>
<protein>
    <submittedName>
        <fullName evidence="1">Uncharacterized protein</fullName>
    </submittedName>
</protein>
<sequence length="182" mass="20678">MWKKLFGRSPIRVWVIKQVDRDLLHLCGEGRIEPEARRDDVIAALHRGEYAGPVRMPGGGLVLNSRLFAALTAHDGLHLGADGQAHWQGHLWRVAQVPQRCWAYEGRLVAQATGQGPLDLVSSEDTSAIRHRAREENQAPPGTVSFRAADELEDEARFAERWRREAAKPGRLREWRHDDEER</sequence>